<keyword evidence="3 8" id="KW-0812">Transmembrane</keyword>
<feature type="region of interest" description="Disordered" evidence="7">
    <location>
        <begin position="591"/>
        <end position="635"/>
    </location>
</feature>
<feature type="transmembrane region" description="Helical" evidence="8">
    <location>
        <begin position="108"/>
        <end position="134"/>
    </location>
</feature>
<keyword evidence="6" id="KW-0175">Coiled coil</keyword>
<evidence type="ECO:0000256" key="1">
    <source>
        <dbReference type="ARBA" id="ARBA00004141"/>
    </source>
</evidence>
<dbReference type="InterPro" id="IPR020846">
    <property type="entry name" value="MFS_dom"/>
</dbReference>
<evidence type="ECO:0000256" key="6">
    <source>
        <dbReference type="SAM" id="Coils"/>
    </source>
</evidence>
<evidence type="ECO:0000256" key="3">
    <source>
        <dbReference type="ARBA" id="ARBA00022692"/>
    </source>
</evidence>
<keyword evidence="4 8" id="KW-1133">Transmembrane helix</keyword>
<keyword evidence="5 8" id="KW-0472">Membrane</keyword>
<feature type="region of interest" description="Disordered" evidence="7">
    <location>
        <begin position="1"/>
        <end position="29"/>
    </location>
</feature>
<dbReference type="Pfam" id="PF07690">
    <property type="entry name" value="MFS_1"/>
    <property type="match status" value="1"/>
</dbReference>
<feature type="transmembrane region" description="Helical" evidence="8">
    <location>
        <begin position="239"/>
        <end position="257"/>
    </location>
</feature>
<feature type="transmembrane region" description="Helical" evidence="8">
    <location>
        <begin position="374"/>
        <end position="391"/>
    </location>
</feature>
<comment type="subcellular location">
    <subcellularLocation>
        <location evidence="1">Membrane</location>
        <topology evidence="1">Multi-pass membrane protein</topology>
    </subcellularLocation>
</comment>
<name>A0A1D8NJY5_YARLL</name>
<dbReference type="GO" id="GO:0022857">
    <property type="term" value="F:transmembrane transporter activity"/>
    <property type="evidence" value="ECO:0007669"/>
    <property type="project" value="InterPro"/>
</dbReference>
<feature type="compositionally biased region" description="Basic and acidic residues" evidence="7">
    <location>
        <begin position="591"/>
        <end position="613"/>
    </location>
</feature>
<dbReference type="CDD" id="cd17325">
    <property type="entry name" value="MFS_MdtG_SLC18_like"/>
    <property type="match status" value="1"/>
</dbReference>
<dbReference type="InterPro" id="IPR036259">
    <property type="entry name" value="MFS_trans_sf"/>
</dbReference>
<evidence type="ECO:0000313" key="10">
    <source>
        <dbReference type="EMBL" id="AOW05950.1"/>
    </source>
</evidence>
<accession>A0A1D8NJY5</accession>
<dbReference type="AlphaFoldDB" id="A0A1D8NJY5"/>
<dbReference type="VEuPathDB" id="FungiDB:YALI0_E25179g"/>
<evidence type="ECO:0000256" key="7">
    <source>
        <dbReference type="SAM" id="MobiDB-lite"/>
    </source>
</evidence>
<evidence type="ECO:0000259" key="9">
    <source>
        <dbReference type="PROSITE" id="PS50850"/>
    </source>
</evidence>
<gene>
    <name evidence="10" type="ORF">YALI1_E30109g</name>
</gene>
<dbReference type="GeneID" id="2912709"/>
<feature type="transmembrane region" description="Helical" evidence="8">
    <location>
        <begin position="438"/>
        <end position="456"/>
    </location>
</feature>
<feature type="transmembrane region" description="Helical" evidence="8">
    <location>
        <begin position="269"/>
        <end position="288"/>
    </location>
</feature>
<feature type="transmembrane region" description="Helical" evidence="8">
    <location>
        <begin position="411"/>
        <end position="431"/>
    </location>
</feature>
<dbReference type="InterPro" id="IPR050930">
    <property type="entry name" value="MFS_Vesicular_Transporter"/>
</dbReference>
<feature type="transmembrane region" description="Helical" evidence="8">
    <location>
        <begin position="154"/>
        <end position="172"/>
    </location>
</feature>
<feature type="transmembrane region" description="Helical" evidence="8">
    <location>
        <begin position="181"/>
        <end position="201"/>
    </location>
</feature>
<keyword evidence="2" id="KW-0813">Transport</keyword>
<dbReference type="SUPFAM" id="SSF103473">
    <property type="entry name" value="MFS general substrate transporter"/>
    <property type="match status" value="1"/>
</dbReference>
<dbReference type="PANTHER" id="PTHR23506:SF23">
    <property type="entry name" value="GH10249P"/>
    <property type="match status" value="1"/>
</dbReference>
<dbReference type="GO" id="GO:0016020">
    <property type="term" value="C:membrane"/>
    <property type="evidence" value="ECO:0007669"/>
    <property type="project" value="UniProtKB-SubCell"/>
</dbReference>
<feature type="transmembrane region" description="Helical" evidence="8">
    <location>
        <begin position="462"/>
        <end position="487"/>
    </location>
</feature>
<dbReference type="Gene3D" id="1.20.1250.20">
    <property type="entry name" value="MFS general substrate transporter like domains"/>
    <property type="match status" value="1"/>
</dbReference>
<protein>
    <recommendedName>
        <fullName evidence="9">Major facilitator superfamily (MFS) profile domain-containing protein</fullName>
    </recommendedName>
</protein>
<dbReference type="eggNOG" id="KOG3764">
    <property type="taxonomic scope" value="Eukaryota"/>
</dbReference>
<feature type="coiled-coil region" evidence="6">
    <location>
        <begin position="300"/>
        <end position="327"/>
    </location>
</feature>
<dbReference type="EMBL" id="CP017557">
    <property type="protein sequence ID" value="AOW05950.1"/>
    <property type="molecule type" value="Genomic_DNA"/>
</dbReference>
<evidence type="ECO:0000256" key="5">
    <source>
        <dbReference type="ARBA" id="ARBA00023136"/>
    </source>
</evidence>
<evidence type="ECO:0000256" key="4">
    <source>
        <dbReference type="ARBA" id="ARBA00022989"/>
    </source>
</evidence>
<dbReference type="PROSITE" id="PS50850">
    <property type="entry name" value="MFS"/>
    <property type="match status" value="1"/>
</dbReference>
<sequence>MTEAEHKIASPPQVEFTSPPPGSPQDPLQQVNMEAVLPGRIGFKVTTAPIAPIGIEQKTGPTETRQKVTRKWSAFKSSPVYKLVDVAEWHIPWLRTLKMVKWRSSNPVIITSITLAVFTDTFLYGIVVPVIPFAFSSQMGVPEDDVQNQISRALALYAAGLVVLSVLTGVVADHMKRRRPVMLFGLLLLIAATAIVCWAKSPGVYDLGRFIQGASGGIVWVSGLAILADASDPDTIGMFMGFPDIGMSLGTFLGPTIGGAVYDRVGYNAVFYVSFGVLGLDVILRLIMLERSDYKRLYPAEFAQEELEKAKKKAEEAEQKRIEEGIDIEDWESTMETEAEPGPSPQAIMWFQVFGRKVWVQIPPIILLLRHPRILVIFFQAVIFGWCVGALDATLPMHLDEIFGFGSLQAGLVMLALAIPSLIGPAVGMMVDKFGVKLFATLGFICACPCFILLRLPDHHNVRQVVLLCALLALLGASLVVLVGPVMTDLASFTAKLEKRRPGFYGKGGGLASAFGIFNVAFSIGIIIGPLQAGATKDRSGWGMMVLSVGLVSVISAIPTFLFSGGYLFSKANKGKTLFQRVFRSPNAWEKEEKAAREEERRRLRMERSKEETGDGGIEKSLGVKEMDMGIDDTT</sequence>
<reference evidence="10 11" key="1">
    <citation type="journal article" date="2016" name="PLoS ONE">
        <title>Sequence Assembly of Yarrowia lipolytica Strain W29/CLIB89 Shows Transposable Element Diversity.</title>
        <authorList>
            <person name="Magnan C."/>
            <person name="Yu J."/>
            <person name="Chang I."/>
            <person name="Jahn E."/>
            <person name="Kanomata Y."/>
            <person name="Wu J."/>
            <person name="Zeller M."/>
            <person name="Oakes M."/>
            <person name="Baldi P."/>
            <person name="Sandmeyer S."/>
        </authorList>
    </citation>
    <scope>NUCLEOTIDE SEQUENCE [LARGE SCALE GENOMIC DNA]</scope>
    <source>
        <strain evidence="11">CLIB89(W29)</strain>
    </source>
</reference>
<evidence type="ECO:0000256" key="2">
    <source>
        <dbReference type="ARBA" id="ARBA00022448"/>
    </source>
</evidence>
<dbReference type="InterPro" id="IPR011701">
    <property type="entry name" value="MFS"/>
</dbReference>
<dbReference type="RefSeq" id="XP_504384.2">
    <property type="nucleotide sequence ID" value="XM_504384.2"/>
</dbReference>
<proteinExistence type="predicted"/>
<dbReference type="VEuPathDB" id="FungiDB:YALI1_E30109g"/>
<dbReference type="OrthoDB" id="5086884at2759"/>
<dbReference type="Proteomes" id="UP000182444">
    <property type="component" value="Chromosome 1E"/>
</dbReference>
<feature type="transmembrane region" description="Helical" evidence="8">
    <location>
        <begin position="541"/>
        <end position="569"/>
    </location>
</feature>
<dbReference type="PANTHER" id="PTHR23506">
    <property type="entry name" value="GH10249P"/>
    <property type="match status" value="1"/>
</dbReference>
<evidence type="ECO:0000256" key="8">
    <source>
        <dbReference type="SAM" id="Phobius"/>
    </source>
</evidence>
<feature type="transmembrane region" description="Helical" evidence="8">
    <location>
        <begin position="207"/>
        <end position="227"/>
    </location>
</feature>
<feature type="transmembrane region" description="Helical" evidence="8">
    <location>
        <begin position="508"/>
        <end position="529"/>
    </location>
</feature>
<feature type="domain" description="Major facilitator superfamily (MFS) profile" evidence="9">
    <location>
        <begin position="109"/>
        <end position="568"/>
    </location>
</feature>
<dbReference type="KEGG" id="yli:2912709"/>
<evidence type="ECO:0000313" key="11">
    <source>
        <dbReference type="Proteomes" id="UP000182444"/>
    </source>
</evidence>
<organism evidence="10 11">
    <name type="scientific">Yarrowia lipolytica</name>
    <name type="common">Candida lipolytica</name>
    <dbReference type="NCBI Taxonomy" id="4952"/>
    <lineage>
        <taxon>Eukaryota</taxon>
        <taxon>Fungi</taxon>
        <taxon>Dikarya</taxon>
        <taxon>Ascomycota</taxon>
        <taxon>Saccharomycotina</taxon>
        <taxon>Dipodascomycetes</taxon>
        <taxon>Dipodascales</taxon>
        <taxon>Dipodascales incertae sedis</taxon>
        <taxon>Yarrowia</taxon>
    </lineage>
</organism>